<dbReference type="InterPro" id="IPR006379">
    <property type="entry name" value="HAD-SF_hydro_IIB"/>
</dbReference>
<dbReference type="CDD" id="cd07516">
    <property type="entry name" value="HAD_Pase"/>
    <property type="match status" value="1"/>
</dbReference>
<dbReference type="InterPro" id="IPR000150">
    <property type="entry name" value="Cof"/>
</dbReference>
<proteinExistence type="predicted"/>
<dbReference type="SFLD" id="SFLDS00003">
    <property type="entry name" value="Haloacid_Dehalogenase"/>
    <property type="match status" value="1"/>
</dbReference>
<dbReference type="GO" id="GO:0016791">
    <property type="term" value="F:phosphatase activity"/>
    <property type="evidence" value="ECO:0007669"/>
    <property type="project" value="TreeGrafter"/>
</dbReference>
<evidence type="ECO:0000313" key="1">
    <source>
        <dbReference type="EMBL" id="SDM38354.1"/>
    </source>
</evidence>
<protein>
    <recommendedName>
        <fullName evidence="3">Cof subfamily of IIB subfamily of haloacid dehalogenase superfamily/HAD-superfamily hydrolase, subfamily IIB</fullName>
    </recommendedName>
</protein>
<dbReference type="STRING" id="146817.SAMN04488502_104102"/>
<reference evidence="1 2" key="1">
    <citation type="submission" date="2016-10" db="EMBL/GenBank/DDBJ databases">
        <authorList>
            <person name="de Groot N.N."/>
        </authorList>
    </citation>
    <scope>NUCLEOTIDE SEQUENCE [LARGE SCALE GENOMIC DNA]</scope>
    <source>
        <strain evidence="1 2">DSM 1736</strain>
    </source>
</reference>
<keyword evidence="2" id="KW-1185">Reference proteome</keyword>
<dbReference type="SFLD" id="SFLDG01140">
    <property type="entry name" value="C2.B:_Phosphomannomutase_and_P"/>
    <property type="match status" value="1"/>
</dbReference>
<dbReference type="InterPro" id="IPR023214">
    <property type="entry name" value="HAD_sf"/>
</dbReference>
<dbReference type="SUPFAM" id="SSF56784">
    <property type="entry name" value="HAD-like"/>
    <property type="match status" value="1"/>
</dbReference>
<dbReference type="RefSeq" id="WP_245698102.1">
    <property type="nucleotide sequence ID" value="NZ_FNHB01000004.1"/>
</dbReference>
<dbReference type="GO" id="GO:0005829">
    <property type="term" value="C:cytosol"/>
    <property type="evidence" value="ECO:0007669"/>
    <property type="project" value="TreeGrafter"/>
</dbReference>
<dbReference type="NCBIfam" id="TIGR01484">
    <property type="entry name" value="HAD-SF-IIB"/>
    <property type="match status" value="1"/>
</dbReference>
<dbReference type="EMBL" id="FNHB01000004">
    <property type="protein sequence ID" value="SDM38354.1"/>
    <property type="molecule type" value="Genomic_DNA"/>
</dbReference>
<dbReference type="Pfam" id="PF08282">
    <property type="entry name" value="Hydrolase_3"/>
    <property type="match status" value="1"/>
</dbReference>
<name>A0A1G9SSL7_9FIRM</name>
<dbReference type="GO" id="GO:0000287">
    <property type="term" value="F:magnesium ion binding"/>
    <property type="evidence" value="ECO:0007669"/>
    <property type="project" value="TreeGrafter"/>
</dbReference>
<evidence type="ECO:0000313" key="2">
    <source>
        <dbReference type="Proteomes" id="UP000214880"/>
    </source>
</evidence>
<dbReference type="Proteomes" id="UP000214880">
    <property type="component" value="Unassembled WGS sequence"/>
</dbReference>
<dbReference type="Gene3D" id="3.40.50.1000">
    <property type="entry name" value="HAD superfamily/HAD-like"/>
    <property type="match status" value="1"/>
</dbReference>
<dbReference type="InterPro" id="IPR036412">
    <property type="entry name" value="HAD-like_sf"/>
</dbReference>
<dbReference type="PANTHER" id="PTHR10000:SF8">
    <property type="entry name" value="HAD SUPERFAMILY HYDROLASE-LIKE, TYPE 3"/>
    <property type="match status" value="1"/>
</dbReference>
<sequence length="271" mass="30129">MNKDFTMKLVVLDLDGTLLDEKKEIPPQTMQTIRNVQEKGIAVTLASSRPLCSMLPYARALQLDLPLIAHSGAIITGAAGSGIRQRQPLNPPSARLAIELLEKHEYYIKAYCDDILYVQEAIAETIKYSQLYGVPYREVGKNNLTGLPEIPIRLMMFDRDSRRIERIPELLGDLRHDFSFANDTEYGLEMVDCSVNKGNAVKLLCDELGLEMREVMAIGNEGNDVEMIKMAGLGIAMGNACTELKRVAAAVTKSNIESGVEYALKKYILEC</sequence>
<evidence type="ECO:0008006" key="3">
    <source>
        <dbReference type="Google" id="ProtNLM"/>
    </source>
</evidence>
<gene>
    <name evidence="1" type="ORF">SAMN04488502_104102</name>
</gene>
<dbReference type="NCBIfam" id="TIGR00099">
    <property type="entry name" value="Cof-subfamily"/>
    <property type="match status" value="1"/>
</dbReference>
<accession>A0A1G9SSL7</accession>
<dbReference type="AlphaFoldDB" id="A0A1G9SSL7"/>
<dbReference type="Gene3D" id="3.30.1240.10">
    <property type="match status" value="1"/>
</dbReference>
<dbReference type="PANTHER" id="PTHR10000">
    <property type="entry name" value="PHOSPHOSERINE PHOSPHATASE"/>
    <property type="match status" value="1"/>
</dbReference>
<organism evidence="1 2">
    <name type="scientific">Dendrosporobacter quercicolus</name>
    <dbReference type="NCBI Taxonomy" id="146817"/>
    <lineage>
        <taxon>Bacteria</taxon>
        <taxon>Bacillati</taxon>
        <taxon>Bacillota</taxon>
        <taxon>Negativicutes</taxon>
        <taxon>Selenomonadales</taxon>
        <taxon>Sporomusaceae</taxon>
        <taxon>Dendrosporobacter</taxon>
    </lineage>
</organism>